<dbReference type="PANTHER" id="PTHR43072:SF8">
    <property type="entry name" value="ACYLTRANSFERASE FABY-RELATED"/>
    <property type="match status" value="1"/>
</dbReference>
<feature type="domain" description="N-acetyltransferase" evidence="1">
    <location>
        <begin position="14"/>
        <end position="177"/>
    </location>
</feature>
<protein>
    <submittedName>
        <fullName evidence="2">GNAT family N-acetyltransferase</fullName>
        <ecNumber evidence="2">2.3.1.-</ecNumber>
    </submittedName>
</protein>
<evidence type="ECO:0000259" key="1">
    <source>
        <dbReference type="PROSITE" id="PS51186"/>
    </source>
</evidence>
<dbReference type="EMBL" id="JASGBI010000001">
    <property type="protein sequence ID" value="MDI9239758.1"/>
    <property type="molecule type" value="Genomic_DNA"/>
</dbReference>
<keyword evidence="2" id="KW-0808">Transferase</keyword>
<comment type="caution">
    <text evidence="2">The sequence shown here is derived from an EMBL/GenBank/DDBJ whole genome shotgun (WGS) entry which is preliminary data.</text>
</comment>
<sequence>MPSLPPETTTAAQLAIRTAVAGDLVAITALYAREVDENVATYEYDTPDEAEMTRRWQGVVAQGYPYVVAEWDGAFAGYAYASSYRSREGYRWTVEDTVYVHPHFIGRGIGRALLQRLIDDCTALDLRQMVAVIGDVTNAASIALHERLGFRTVGVFQGLGRKHGRWLDTVQMQLALGTGNESSPQGE</sequence>
<dbReference type="InterPro" id="IPR016181">
    <property type="entry name" value="Acyl_CoA_acyltransferase"/>
</dbReference>
<keyword evidence="3" id="KW-1185">Reference proteome</keyword>
<evidence type="ECO:0000313" key="2">
    <source>
        <dbReference type="EMBL" id="MDI9239758.1"/>
    </source>
</evidence>
<dbReference type="Gene3D" id="3.40.630.30">
    <property type="match status" value="1"/>
</dbReference>
<gene>
    <name evidence="2" type="ORF">QLQ15_12670</name>
</gene>
<dbReference type="Pfam" id="PF00583">
    <property type="entry name" value="Acetyltransf_1"/>
    <property type="match status" value="1"/>
</dbReference>
<dbReference type="PANTHER" id="PTHR43072">
    <property type="entry name" value="N-ACETYLTRANSFERASE"/>
    <property type="match status" value="1"/>
</dbReference>
<dbReference type="RefSeq" id="WP_283213127.1">
    <property type="nucleotide sequence ID" value="NZ_JASGBI010000001.1"/>
</dbReference>
<dbReference type="EC" id="2.3.1.-" evidence="2"/>
<dbReference type="PROSITE" id="PS51186">
    <property type="entry name" value="GNAT"/>
    <property type="match status" value="1"/>
</dbReference>
<dbReference type="Proteomes" id="UP001321580">
    <property type="component" value="Unassembled WGS sequence"/>
</dbReference>
<dbReference type="SUPFAM" id="SSF55729">
    <property type="entry name" value="Acyl-CoA N-acyltransferases (Nat)"/>
    <property type="match status" value="1"/>
</dbReference>
<dbReference type="InterPro" id="IPR000182">
    <property type="entry name" value="GNAT_dom"/>
</dbReference>
<keyword evidence="2" id="KW-0012">Acyltransferase</keyword>
<evidence type="ECO:0000313" key="3">
    <source>
        <dbReference type="Proteomes" id="UP001321580"/>
    </source>
</evidence>
<reference evidence="2 3" key="1">
    <citation type="submission" date="2023-05" db="EMBL/GenBank/DDBJ databases">
        <title>Lysobacter sp. strain LF1 Genome sequencing and assembly.</title>
        <authorList>
            <person name="Jung Y."/>
        </authorList>
    </citation>
    <scope>NUCLEOTIDE SEQUENCE [LARGE SCALE GENOMIC DNA]</scope>
    <source>
        <strain evidence="2 3">LF1</strain>
    </source>
</reference>
<organism evidence="2 3">
    <name type="scientific">Lysobacter stagni</name>
    <dbReference type="NCBI Taxonomy" id="3045172"/>
    <lineage>
        <taxon>Bacteria</taxon>
        <taxon>Pseudomonadati</taxon>
        <taxon>Pseudomonadota</taxon>
        <taxon>Gammaproteobacteria</taxon>
        <taxon>Lysobacterales</taxon>
        <taxon>Lysobacteraceae</taxon>
        <taxon>Lysobacter</taxon>
    </lineage>
</organism>
<proteinExistence type="predicted"/>
<accession>A0ABT6XHX5</accession>
<dbReference type="GO" id="GO:0016746">
    <property type="term" value="F:acyltransferase activity"/>
    <property type="evidence" value="ECO:0007669"/>
    <property type="project" value="UniProtKB-KW"/>
</dbReference>
<dbReference type="CDD" id="cd04301">
    <property type="entry name" value="NAT_SF"/>
    <property type="match status" value="1"/>
</dbReference>
<name>A0ABT6XHX5_9GAMM</name>